<name>A0A061RYM3_9CHLO</name>
<dbReference type="Pfam" id="PF00106">
    <property type="entry name" value="adh_short"/>
    <property type="match status" value="1"/>
</dbReference>
<dbReference type="AlphaFoldDB" id="A0A061RYM3"/>
<dbReference type="GO" id="GO:0047560">
    <property type="term" value="F:3-dehydrosphinganine reductase activity"/>
    <property type="evidence" value="ECO:0007669"/>
    <property type="project" value="UniProtKB-EC"/>
</dbReference>
<dbReference type="EMBL" id="GBEZ01008484">
    <property type="protein sequence ID" value="JAC77058.1"/>
    <property type="molecule type" value="Transcribed_RNA"/>
</dbReference>
<dbReference type="SMART" id="SM00822">
    <property type="entry name" value="PKS_KR"/>
    <property type="match status" value="1"/>
</dbReference>
<evidence type="ECO:0000259" key="11">
    <source>
        <dbReference type="SMART" id="SM00822"/>
    </source>
</evidence>
<dbReference type="PANTHER" id="PTHR43550:SF3">
    <property type="entry name" value="3-KETODIHYDROSPHINGOSINE REDUCTASE"/>
    <property type="match status" value="1"/>
</dbReference>
<dbReference type="EMBL" id="GBEZ01019473">
    <property type="protein sequence ID" value="JAC67091.1"/>
    <property type="molecule type" value="Transcribed_RNA"/>
</dbReference>
<dbReference type="GO" id="GO:0005789">
    <property type="term" value="C:endoplasmic reticulum membrane"/>
    <property type="evidence" value="ECO:0007669"/>
    <property type="project" value="TreeGrafter"/>
</dbReference>
<evidence type="ECO:0000256" key="3">
    <source>
        <dbReference type="ARBA" id="ARBA00004991"/>
    </source>
</evidence>
<evidence type="ECO:0000256" key="7">
    <source>
        <dbReference type="ARBA" id="ARBA00023002"/>
    </source>
</evidence>
<dbReference type="PANTHER" id="PTHR43550">
    <property type="entry name" value="3-KETODIHYDROSPHINGOSINE REDUCTASE"/>
    <property type="match status" value="1"/>
</dbReference>
<evidence type="ECO:0000256" key="10">
    <source>
        <dbReference type="SAM" id="Phobius"/>
    </source>
</evidence>
<keyword evidence="4" id="KW-0256">Endoplasmic reticulum</keyword>
<dbReference type="Gene3D" id="3.40.50.720">
    <property type="entry name" value="NAD(P)-binding Rossmann-like Domain"/>
    <property type="match status" value="1"/>
</dbReference>
<evidence type="ECO:0000256" key="6">
    <source>
        <dbReference type="ARBA" id="ARBA00022919"/>
    </source>
</evidence>
<evidence type="ECO:0000313" key="12">
    <source>
        <dbReference type="EMBL" id="JAC67091.1"/>
    </source>
</evidence>
<evidence type="ECO:0000256" key="4">
    <source>
        <dbReference type="ARBA" id="ARBA00022824"/>
    </source>
</evidence>
<keyword evidence="7" id="KW-0560">Oxidoreductase</keyword>
<organism evidence="13">
    <name type="scientific">Tetraselmis sp. GSL018</name>
    <dbReference type="NCBI Taxonomy" id="582737"/>
    <lineage>
        <taxon>Eukaryota</taxon>
        <taxon>Viridiplantae</taxon>
        <taxon>Chlorophyta</taxon>
        <taxon>core chlorophytes</taxon>
        <taxon>Chlorodendrophyceae</taxon>
        <taxon>Chlorodendrales</taxon>
        <taxon>Chlorodendraceae</taxon>
        <taxon>Tetraselmis</taxon>
    </lineage>
</organism>
<dbReference type="InterPro" id="IPR057326">
    <property type="entry name" value="KR_dom"/>
</dbReference>
<evidence type="ECO:0000256" key="8">
    <source>
        <dbReference type="ARBA" id="ARBA00023098"/>
    </source>
</evidence>
<comment type="subcellular location">
    <subcellularLocation>
        <location evidence="1">Endoplasmic reticulum</location>
    </subcellularLocation>
</comment>
<keyword evidence="10" id="KW-0812">Transmembrane</keyword>
<feature type="transmembrane region" description="Helical" evidence="10">
    <location>
        <begin position="282"/>
        <end position="301"/>
    </location>
</feature>
<sequence>MACTACQVALGACPLILWAFKPKPALNPLDKHVLITGGSEGLGLSLGKEWVRSGAKVTLVSRAQAKLDAAKLEVEQQVPGAQVACFAADTTNLDQLKVAVEAATSHFGPVDVLICNAGSSKPGYFIEQPVEDFERTMRVNFFGSLHAAKIVAPQMVARRSGHICLVGSAMSIIGFAGYSSYAPTKWALRGLADCLRNEFQGTGVSVSIAYPPDMDTPGYKTETTTKPQECLAISEGEALMSPDRVAKAIVRGVSRGDYHIPAPDFGQEALASKMAGMTPPPFGTVLSVLLAPLLVLVALVYRVRWDRIVARAAERRRPWVPKL</sequence>
<feature type="transmembrane region" description="Helical" evidence="10">
    <location>
        <begin position="163"/>
        <end position="181"/>
    </location>
</feature>
<dbReference type="GO" id="GO:0006666">
    <property type="term" value="P:3-keto-sphinganine metabolic process"/>
    <property type="evidence" value="ECO:0007669"/>
    <property type="project" value="InterPro"/>
</dbReference>
<dbReference type="CDD" id="cd08939">
    <property type="entry name" value="KDSR-like_SDR_c"/>
    <property type="match status" value="1"/>
</dbReference>
<proteinExistence type="predicted"/>
<keyword evidence="10" id="KW-0472">Membrane</keyword>
<comment type="pathway">
    <text evidence="2">Lipid metabolism; sphingolipid metabolism.</text>
</comment>
<dbReference type="PRINTS" id="PR00081">
    <property type="entry name" value="GDHRDH"/>
</dbReference>
<dbReference type="FunFam" id="3.40.50.720:FF:000468">
    <property type="entry name" value="Short-chain dehydrogenase, putative"/>
    <property type="match status" value="1"/>
</dbReference>
<reference evidence="13" key="1">
    <citation type="submission" date="2014-05" db="EMBL/GenBank/DDBJ databases">
        <title>The transcriptome of the halophilic microalga Tetraselmis sp. GSL018 isolated from the Great Salt Lake, Utah.</title>
        <authorList>
            <person name="Jinkerson R.E."/>
            <person name="D'Adamo S."/>
            <person name="Posewitz M.C."/>
        </authorList>
    </citation>
    <scope>NUCLEOTIDE SEQUENCE</scope>
    <source>
        <strain evidence="13">GSL018</strain>
    </source>
</reference>
<evidence type="ECO:0000256" key="9">
    <source>
        <dbReference type="ARBA" id="ARBA00026112"/>
    </source>
</evidence>
<keyword evidence="6" id="KW-0746">Sphingolipid metabolism</keyword>
<feature type="domain" description="Ketoreductase" evidence="11">
    <location>
        <begin position="31"/>
        <end position="213"/>
    </location>
</feature>
<evidence type="ECO:0000256" key="5">
    <source>
        <dbReference type="ARBA" id="ARBA00022857"/>
    </source>
</evidence>
<keyword evidence="5" id="KW-0521">NADP</keyword>
<evidence type="ECO:0000313" key="13">
    <source>
        <dbReference type="EMBL" id="JAC77058.1"/>
    </source>
</evidence>
<comment type="pathway">
    <text evidence="3">Sphingolipid metabolism.</text>
</comment>
<keyword evidence="8" id="KW-0443">Lipid metabolism</keyword>
<gene>
    <name evidence="12" type="ORF">TSPGSL018_12039</name>
    <name evidence="13" type="ORF">TSPGSL018_18595</name>
</gene>
<dbReference type="EC" id="1.1.1.102" evidence="9"/>
<dbReference type="InterPro" id="IPR002347">
    <property type="entry name" value="SDR_fam"/>
</dbReference>
<dbReference type="InterPro" id="IPR045022">
    <property type="entry name" value="KDSR-like"/>
</dbReference>
<dbReference type="InterPro" id="IPR036291">
    <property type="entry name" value="NAD(P)-bd_dom_sf"/>
</dbReference>
<protein>
    <recommendedName>
        <fullName evidence="9">3-dehydrosphinganine reductase</fullName>
        <ecNumber evidence="9">1.1.1.102</ecNumber>
    </recommendedName>
</protein>
<keyword evidence="10" id="KW-1133">Transmembrane helix</keyword>
<evidence type="ECO:0000256" key="1">
    <source>
        <dbReference type="ARBA" id="ARBA00004240"/>
    </source>
</evidence>
<evidence type="ECO:0000256" key="2">
    <source>
        <dbReference type="ARBA" id="ARBA00004760"/>
    </source>
</evidence>
<dbReference type="GO" id="GO:0030148">
    <property type="term" value="P:sphingolipid biosynthetic process"/>
    <property type="evidence" value="ECO:0007669"/>
    <property type="project" value="InterPro"/>
</dbReference>
<accession>A0A061RYM3</accession>
<dbReference type="SUPFAM" id="SSF51735">
    <property type="entry name" value="NAD(P)-binding Rossmann-fold domains"/>
    <property type="match status" value="1"/>
</dbReference>